<evidence type="ECO:0000313" key="6">
    <source>
        <dbReference type="Proteomes" id="UP000482155"/>
    </source>
</evidence>
<keyword evidence="4" id="KW-0812">Transmembrane</keyword>
<dbReference type="GO" id="GO:0016279">
    <property type="term" value="F:protein-lysine N-methyltransferase activity"/>
    <property type="evidence" value="ECO:0007669"/>
    <property type="project" value="InterPro"/>
</dbReference>
<reference evidence="5 6" key="1">
    <citation type="submission" date="2020-02" db="EMBL/GenBank/DDBJ databases">
        <authorList>
            <person name="Kim M.K."/>
        </authorList>
    </citation>
    <scope>NUCLEOTIDE SEQUENCE [LARGE SCALE GENOMIC DNA]</scope>
    <source>
        <strain evidence="5 6">17J57-3</strain>
    </source>
</reference>
<evidence type="ECO:0000256" key="4">
    <source>
        <dbReference type="SAM" id="Phobius"/>
    </source>
</evidence>
<organism evidence="5 6">
    <name type="scientific">Noviherbaspirillum galbum</name>
    <dbReference type="NCBI Taxonomy" id="2709383"/>
    <lineage>
        <taxon>Bacteria</taxon>
        <taxon>Pseudomonadati</taxon>
        <taxon>Pseudomonadota</taxon>
        <taxon>Betaproteobacteria</taxon>
        <taxon>Burkholderiales</taxon>
        <taxon>Oxalobacteraceae</taxon>
        <taxon>Noviherbaspirillum</taxon>
    </lineage>
</organism>
<dbReference type="GO" id="GO:0032259">
    <property type="term" value="P:methylation"/>
    <property type="evidence" value="ECO:0007669"/>
    <property type="project" value="UniProtKB-KW"/>
</dbReference>
<keyword evidence="4" id="KW-1133">Transmembrane helix</keyword>
<dbReference type="InterPro" id="IPR029063">
    <property type="entry name" value="SAM-dependent_MTases_sf"/>
</dbReference>
<dbReference type="PANTHER" id="PTHR13610">
    <property type="entry name" value="METHYLTRANSFERASE DOMAIN-CONTAINING PROTEIN"/>
    <property type="match status" value="1"/>
</dbReference>
<evidence type="ECO:0000256" key="1">
    <source>
        <dbReference type="ARBA" id="ARBA00022603"/>
    </source>
</evidence>
<dbReference type="PANTHER" id="PTHR13610:SF9">
    <property type="entry name" value="FI06469P"/>
    <property type="match status" value="1"/>
</dbReference>
<dbReference type="RefSeq" id="WP_163965307.1">
    <property type="nucleotide sequence ID" value="NZ_JAAIVB010000053.1"/>
</dbReference>
<protein>
    <submittedName>
        <fullName evidence="5">Class I SAM-dependent methyltransferase</fullName>
    </submittedName>
</protein>
<dbReference type="InterPro" id="IPR026170">
    <property type="entry name" value="FAM173A/B"/>
</dbReference>
<feature type="transmembrane region" description="Helical" evidence="4">
    <location>
        <begin position="96"/>
        <end position="114"/>
    </location>
</feature>
<comment type="caution">
    <text evidence="5">The sequence shown here is derived from an EMBL/GenBank/DDBJ whole genome shotgun (WGS) entry which is preliminary data.</text>
</comment>
<evidence type="ECO:0000256" key="2">
    <source>
        <dbReference type="ARBA" id="ARBA00022679"/>
    </source>
</evidence>
<sequence>MRARLRRGTSPRRRSLLDAPAIQALLCQIGALAIVIGCAYILAWQGFQVTVAQAILLQSFLAAGLGRLRGMAPWWTAIQFIFPIAVALARAANLPAWIYLAIFAMLLAVFWSTFRTQVPYFPSTASVWDEVESLVPSSQSCRLIDIGCGFGGMALRLARNKPACSVEGIELAPLPWLVSVMRAILSRSRARFRYGDFHALDFGGYDIVFGYLSPAAMPDLWRKAASEMKKGSLLLSNEFSIPGIEPEFMRRCGDGRVLYGWRI</sequence>
<keyword evidence="1 5" id="KW-0489">Methyltransferase</keyword>
<evidence type="ECO:0000256" key="3">
    <source>
        <dbReference type="ARBA" id="ARBA00022691"/>
    </source>
</evidence>
<feature type="transmembrane region" description="Helical" evidence="4">
    <location>
        <begin position="21"/>
        <end position="43"/>
    </location>
</feature>
<evidence type="ECO:0000313" key="5">
    <source>
        <dbReference type="EMBL" id="NEX62648.1"/>
    </source>
</evidence>
<dbReference type="EMBL" id="JAAIVB010000053">
    <property type="protein sequence ID" value="NEX62648.1"/>
    <property type="molecule type" value="Genomic_DNA"/>
</dbReference>
<dbReference type="SUPFAM" id="SSF53335">
    <property type="entry name" value="S-adenosyl-L-methionine-dependent methyltransferases"/>
    <property type="match status" value="1"/>
</dbReference>
<proteinExistence type="predicted"/>
<dbReference type="Proteomes" id="UP000482155">
    <property type="component" value="Unassembled WGS sequence"/>
</dbReference>
<accession>A0A6B3SQ58</accession>
<name>A0A6B3SQ58_9BURK</name>
<keyword evidence="6" id="KW-1185">Reference proteome</keyword>
<keyword evidence="3" id="KW-0949">S-adenosyl-L-methionine</keyword>
<gene>
    <name evidence="5" type="ORF">G3574_16295</name>
</gene>
<keyword evidence="4" id="KW-0472">Membrane</keyword>
<keyword evidence="2 5" id="KW-0808">Transferase</keyword>
<feature type="transmembrane region" description="Helical" evidence="4">
    <location>
        <begin position="72"/>
        <end position="90"/>
    </location>
</feature>
<dbReference type="Gene3D" id="3.40.50.150">
    <property type="entry name" value="Vaccinia Virus protein VP39"/>
    <property type="match status" value="1"/>
</dbReference>
<dbReference type="AlphaFoldDB" id="A0A6B3SQ58"/>
<dbReference type="CDD" id="cd02440">
    <property type="entry name" value="AdoMet_MTases"/>
    <property type="match status" value="1"/>
</dbReference>